<keyword evidence="5" id="KW-1185">Reference proteome</keyword>
<dbReference type="Pfam" id="PF12389">
    <property type="entry name" value="Peptidase_M73"/>
    <property type="match status" value="1"/>
</dbReference>
<dbReference type="EMBL" id="CP000474">
    <property type="protein sequence ID" value="ABM09546.1"/>
    <property type="molecule type" value="Genomic_DNA"/>
</dbReference>
<feature type="compositionally biased region" description="Basic and acidic residues" evidence="1">
    <location>
        <begin position="1"/>
        <end position="11"/>
    </location>
</feature>
<evidence type="ECO:0000313" key="3">
    <source>
        <dbReference type="EMBL" id="ABM08696.1"/>
    </source>
</evidence>
<keyword evidence="2" id="KW-1133">Transmembrane helix</keyword>
<dbReference type="HOGENOM" id="CLU_106586_0_0_11"/>
<keyword evidence="2" id="KW-0472">Membrane</keyword>
<evidence type="ECO:0000313" key="4">
    <source>
        <dbReference type="EMBL" id="ABM09546.1"/>
    </source>
</evidence>
<evidence type="ECO:0000256" key="2">
    <source>
        <dbReference type="SAM" id="Phobius"/>
    </source>
</evidence>
<name>A1R2E3_PAEAT</name>
<proteinExistence type="predicted"/>
<dbReference type="InterPro" id="IPR023833">
    <property type="entry name" value="Signal_pept_SipW-depend-type"/>
</dbReference>
<dbReference type="STRING" id="290340.AAur_0599"/>
<protein>
    <submittedName>
        <fullName evidence="3">Uncharacterized protein</fullName>
    </submittedName>
</protein>
<organism evidence="3 5">
    <name type="scientific">Paenarthrobacter aurescens (strain TC1)</name>
    <dbReference type="NCBI Taxonomy" id="290340"/>
    <lineage>
        <taxon>Bacteria</taxon>
        <taxon>Bacillati</taxon>
        <taxon>Actinomycetota</taxon>
        <taxon>Actinomycetes</taxon>
        <taxon>Micrococcales</taxon>
        <taxon>Micrococcaceae</taxon>
        <taxon>Paenarthrobacter</taxon>
    </lineage>
</organism>
<feature type="region of interest" description="Disordered" evidence="1">
    <location>
        <begin position="1"/>
        <end position="22"/>
    </location>
</feature>
<dbReference type="Proteomes" id="UP000000637">
    <property type="component" value="Chromosome"/>
</dbReference>
<dbReference type="NCBIfam" id="TIGR04088">
    <property type="entry name" value="cognate_SipW"/>
    <property type="match status" value="1"/>
</dbReference>
<sequence>MSAREAEKERPAGPAVASRKDHTQMAISLKTTSGKILASVALVGTAAAVAGMGTYGAFTSSTSASQAVTAGTVTIALGAPGPANTLNVPVTGLLPGDKVEKLVTLANTGNSDLNNVTLTTSAGATASLLTTDATNGLQLTIENCSVAWTGAAAPYNCTGTKTTVLASGPVIAANKALNNLTSLTSAKTDNLKVTTAFPTTANNDFQGAASTIAFAFTGTQRTETTK</sequence>
<dbReference type="AlphaFoldDB" id="A1R2E3"/>
<reference evidence="3 5" key="1">
    <citation type="journal article" date="2006" name="PLoS Genet.">
        <title>Secrets of soil survival revealed by the genome sequence of Arthrobacter aurescens TC1.</title>
        <authorList>
            <person name="Mongodin E.F."/>
            <person name="Shapir N."/>
            <person name="Daugherty S.C."/>
            <person name="DeBoy R.T."/>
            <person name="Emerson J.B."/>
            <person name="Shvartzbeyn A."/>
            <person name="Radune D."/>
            <person name="Vamathevan J."/>
            <person name="Riggs F."/>
            <person name="Grinberg V."/>
            <person name="Khouri H."/>
            <person name="Wackett L.P."/>
            <person name="Nelson K.E."/>
            <person name="Sadowsky M.J."/>
        </authorList>
    </citation>
    <scope>NUCLEOTIDE SEQUENCE [LARGE SCALE GENOMIC DNA]</scope>
    <source>
        <strain evidence="3 5">TC1</strain>
    </source>
</reference>
<keyword evidence="2" id="KW-0812">Transmembrane</keyword>
<dbReference type="KEGG" id="aau:AAur_2845"/>
<accession>A1R2E3</accession>
<evidence type="ECO:0000313" key="5">
    <source>
        <dbReference type="Proteomes" id="UP000000637"/>
    </source>
</evidence>
<dbReference type="InterPro" id="IPR022121">
    <property type="entry name" value="Peptidase_M73_camelysin"/>
</dbReference>
<dbReference type="KEGG" id="aau:AAur_0599"/>
<evidence type="ECO:0000256" key="1">
    <source>
        <dbReference type="SAM" id="MobiDB-lite"/>
    </source>
</evidence>
<dbReference type="EMBL" id="CP000474">
    <property type="protein sequence ID" value="ABM08696.1"/>
    <property type="molecule type" value="Genomic_DNA"/>
</dbReference>
<dbReference type="eggNOG" id="ENOG5033HUV">
    <property type="taxonomic scope" value="Bacteria"/>
</dbReference>
<gene>
    <name evidence="3" type="ordered locus">AAur_0599</name>
    <name evidence="4" type="ordered locus">AAur_2845</name>
</gene>
<feature type="transmembrane region" description="Helical" evidence="2">
    <location>
        <begin position="36"/>
        <end position="58"/>
    </location>
</feature>